<dbReference type="Proteomes" id="UP000321533">
    <property type="component" value="Chromosome"/>
</dbReference>
<evidence type="ECO:0000313" key="5">
    <source>
        <dbReference type="Proteomes" id="UP000321533"/>
    </source>
</evidence>
<dbReference type="InterPro" id="IPR052901">
    <property type="entry name" value="Bact_TGase-like"/>
</dbReference>
<evidence type="ECO:0000313" key="4">
    <source>
        <dbReference type="EMBL" id="QEC69629.1"/>
    </source>
</evidence>
<dbReference type="PANTHER" id="PTHR42736:SF1">
    <property type="entry name" value="PROTEIN-GLUTAMINE GAMMA-GLUTAMYLTRANSFERASE"/>
    <property type="match status" value="1"/>
</dbReference>
<gene>
    <name evidence="4" type="ORF">FRZ67_20840</name>
</gene>
<dbReference type="SMART" id="SM00460">
    <property type="entry name" value="TGc"/>
    <property type="match status" value="1"/>
</dbReference>
<keyword evidence="5" id="KW-1185">Reference proteome</keyword>
<sequence>MAIGKVHSWKKVIAQIVLLGIPTATLLFYIIWKANSFYNILQNDWVMQGSYFAAGIVAAIIFYSYRFRFLTTSLLLLGIYFLAYKIIGNYAVGEFDAFFASVKFLLFAVLFSAGWLTGYGFSRSRYYTIFWGALLLCTQIIIVSKTTDFKAQTIIGDFAPILAYSFYIIFTAELIRNMNENEKNFGWFLFKRFIGFAVVIIAILLGIFTTFNADFKAIEQEWGNAKANYDDKQGGSESMTKKNKDGSISNKDQTRLTSSLSKGKRLVFVAKLDNFFKDNKTPNPLYFTAYYYTKFDTLTQAFEIDSTMPDNDLFRPDPSKIPIYFAKTDSTVIKNTHATLNRKVVTTEVYKVLLAPDEYIAPSTAFFCQPIPVADEYKEQYKSAYRAKMWVSDLNSAYFIYNPAGNPILEQFQEQRFEALRSVKDFSGADKKLMDYYTFMPSNKDYDSLRALALRITANAKTPIDKMIAIRDYFLSKDEFGQPLFKYSDNPGIPGIPSASKLNYFLFENRKGYCAYFAGATLFMLRAIGIPSRVAAGFLTIDRSSKNPGWYWFYEDQAHAWTQVFFPGFGWIDFDTTVPDVNTQQAPQPDETPPLNMQDAYFVADGIVTSVDTVAKRIKLDVKRVLFHDKDYETDAAKNIELDVSIASISRDTGAVKLSVVKEGMHITAASYAESLKDLKANDDDSINAVLAKVPAPVPIDQIKIIDPESKKQQKEKENAQQEQPTDWIKVLWLSLAVIGGAVLLVLLTPWFIWQYFNAAARNAKDTRSKAFNSHRAVMYYMNQIGYNRTNAGPYEYATNIDKKFNTTFASFSNVYQKLKYSSLPLSTKEVENVQTFYSPFIQGIRKQVPFKTRLSKFMNIYNTIAYFTQSKNK</sequence>
<feature type="transmembrane region" description="Helical" evidence="2">
    <location>
        <begin position="98"/>
        <end position="119"/>
    </location>
</feature>
<organism evidence="4 5">
    <name type="scientific">Panacibacter ginsenosidivorans</name>
    <dbReference type="NCBI Taxonomy" id="1813871"/>
    <lineage>
        <taxon>Bacteria</taxon>
        <taxon>Pseudomonadati</taxon>
        <taxon>Bacteroidota</taxon>
        <taxon>Chitinophagia</taxon>
        <taxon>Chitinophagales</taxon>
        <taxon>Chitinophagaceae</taxon>
        <taxon>Panacibacter</taxon>
    </lineage>
</organism>
<feature type="transmembrane region" description="Helical" evidence="2">
    <location>
        <begin position="193"/>
        <end position="211"/>
    </location>
</feature>
<name>A0A5B8VED2_9BACT</name>
<dbReference type="Pfam" id="PF01841">
    <property type="entry name" value="Transglut_core"/>
    <property type="match status" value="1"/>
</dbReference>
<feature type="domain" description="Transglutaminase-like" evidence="3">
    <location>
        <begin position="506"/>
        <end position="578"/>
    </location>
</feature>
<dbReference type="InterPro" id="IPR002931">
    <property type="entry name" value="Transglutaminase-like"/>
</dbReference>
<keyword evidence="2" id="KW-0812">Transmembrane</keyword>
<dbReference type="PANTHER" id="PTHR42736">
    <property type="entry name" value="PROTEIN-GLUTAMINE GAMMA-GLUTAMYLTRANSFERASE"/>
    <property type="match status" value="1"/>
</dbReference>
<dbReference type="OrthoDB" id="9804872at2"/>
<proteinExistence type="predicted"/>
<feature type="transmembrane region" description="Helical" evidence="2">
    <location>
        <begin position="51"/>
        <end position="67"/>
    </location>
</feature>
<feature type="transmembrane region" description="Helical" evidence="2">
    <location>
        <begin position="731"/>
        <end position="754"/>
    </location>
</feature>
<keyword evidence="2" id="KW-1133">Transmembrane helix</keyword>
<protein>
    <recommendedName>
        <fullName evidence="3">Transglutaminase-like domain-containing protein</fullName>
    </recommendedName>
</protein>
<feature type="transmembrane region" description="Helical" evidence="2">
    <location>
        <begin position="126"/>
        <end position="142"/>
    </location>
</feature>
<keyword evidence="2" id="KW-0472">Membrane</keyword>
<reference evidence="4 5" key="1">
    <citation type="journal article" date="2016" name="Int. J. Syst. Evol. Microbiol.">
        <title>Panacibacter ginsenosidivorans gen. nov., sp. nov., with ginsenoside converting activity isolated from soil of a ginseng field.</title>
        <authorList>
            <person name="Siddiqi M.Z."/>
            <person name="Muhammad Shafi S."/>
            <person name="Choi K.D."/>
            <person name="Im W.T."/>
        </authorList>
    </citation>
    <scope>NUCLEOTIDE SEQUENCE [LARGE SCALE GENOMIC DNA]</scope>
    <source>
        <strain evidence="4 5">Gsoil1550</strain>
    </source>
</reference>
<evidence type="ECO:0000256" key="1">
    <source>
        <dbReference type="SAM" id="MobiDB-lite"/>
    </source>
</evidence>
<dbReference type="InterPro" id="IPR038765">
    <property type="entry name" value="Papain-like_cys_pep_sf"/>
</dbReference>
<dbReference type="AlphaFoldDB" id="A0A5B8VED2"/>
<feature type="transmembrane region" description="Helical" evidence="2">
    <location>
        <begin position="154"/>
        <end position="172"/>
    </location>
</feature>
<feature type="region of interest" description="Disordered" evidence="1">
    <location>
        <begin position="229"/>
        <end position="252"/>
    </location>
</feature>
<evidence type="ECO:0000259" key="3">
    <source>
        <dbReference type="SMART" id="SM00460"/>
    </source>
</evidence>
<dbReference type="KEGG" id="pgin:FRZ67_20840"/>
<feature type="compositionally biased region" description="Basic and acidic residues" evidence="1">
    <location>
        <begin position="229"/>
        <end position="245"/>
    </location>
</feature>
<dbReference type="SUPFAM" id="SSF54001">
    <property type="entry name" value="Cysteine proteinases"/>
    <property type="match status" value="1"/>
</dbReference>
<feature type="transmembrane region" description="Helical" evidence="2">
    <location>
        <begin position="12"/>
        <end position="31"/>
    </location>
</feature>
<dbReference type="Gene3D" id="3.10.620.30">
    <property type="match status" value="1"/>
</dbReference>
<dbReference type="RefSeq" id="WP_147192505.1">
    <property type="nucleotide sequence ID" value="NZ_CP042435.1"/>
</dbReference>
<dbReference type="EMBL" id="CP042435">
    <property type="protein sequence ID" value="QEC69629.1"/>
    <property type="molecule type" value="Genomic_DNA"/>
</dbReference>
<evidence type="ECO:0000256" key="2">
    <source>
        <dbReference type="SAM" id="Phobius"/>
    </source>
</evidence>
<accession>A0A5B8VED2</accession>
<feature type="transmembrane region" description="Helical" evidence="2">
    <location>
        <begin position="74"/>
        <end position="92"/>
    </location>
</feature>